<proteinExistence type="predicted"/>
<keyword evidence="3" id="KW-1185">Reference proteome</keyword>
<evidence type="ECO:0000313" key="2">
    <source>
        <dbReference type="EMBL" id="GAA3521009.1"/>
    </source>
</evidence>
<feature type="compositionally biased region" description="Polar residues" evidence="1">
    <location>
        <begin position="11"/>
        <end position="30"/>
    </location>
</feature>
<dbReference type="EMBL" id="BAABCW010000025">
    <property type="protein sequence ID" value="GAA3521009.1"/>
    <property type="molecule type" value="Genomic_DNA"/>
</dbReference>
<reference evidence="3" key="1">
    <citation type="journal article" date="2019" name="Int. J. Syst. Evol. Microbiol.">
        <title>The Global Catalogue of Microorganisms (GCM) 10K type strain sequencing project: providing services to taxonomists for standard genome sequencing and annotation.</title>
        <authorList>
            <consortium name="The Broad Institute Genomics Platform"/>
            <consortium name="The Broad Institute Genome Sequencing Center for Infectious Disease"/>
            <person name="Wu L."/>
            <person name="Ma J."/>
        </authorList>
    </citation>
    <scope>NUCLEOTIDE SEQUENCE [LARGE SCALE GENOMIC DNA]</scope>
    <source>
        <strain evidence="3">JCM 17106</strain>
    </source>
</reference>
<accession>A0ABP6UTH4</accession>
<evidence type="ECO:0000256" key="1">
    <source>
        <dbReference type="SAM" id="MobiDB-lite"/>
    </source>
</evidence>
<feature type="region of interest" description="Disordered" evidence="1">
    <location>
        <begin position="1"/>
        <end position="30"/>
    </location>
</feature>
<organism evidence="2 3">
    <name type="scientific">Aquimarina addita</name>
    <dbReference type="NCBI Taxonomy" id="870485"/>
    <lineage>
        <taxon>Bacteria</taxon>
        <taxon>Pseudomonadati</taxon>
        <taxon>Bacteroidota</taxon>
        <taxon>Flavobacteriia</taxon>
        <taxon>Flavobacteriales</taxon>
        <taxon>Flavobacteriaceae</taxon>
        <taxon>Aquimarina</taxon>
    </lineage>
</organism>
<sequence>MSDQSDRLDSLFQNDNNQSQEMTKDINNVNPTSSTKNYYIAKSARQFKNRFNQFCIETNSSIRLVNVNINKGEINNTFQYMFNKNLGIFGSINKSDNTLLEVTMVGQGDGSVSSGVDIILTMSGIISSIQPDLSPNQRAGILKKLGFLDDKTDILNLERNTVIGNIKYWVGSSKYTGIMFGASNINNK</sequence>
<evidence type="ECO:0000313" key="3">
    <source>
        <dbReference type="Proteomes" id="UP001500459"/>
    </source>
</evidence>
<name>A0ABP6UTH4_9FLAO</name>
<dbReference type="Proteomes" id="UP001500459">
    <property type="component" value="Unassembled WGS sequence"/>
</dbReference>
<comment type="caution">
    <text evidence="2">The sequence shown here is derived from an EMBL/GenBank/DDBJ whole genome shotgun (WGS) entry which is preliminary data.</text>
</comment>
<protein>
    <submittedName>
        <fullName evidence="2">Uncharacterized protein</fullName>
    </submittedName>
</protein>
<gene>
    <name evidence="2" type="ORF">GCM10022393_39170</name>
</gene>